<dbReference type="GO" id="GO:0005576">
    <property type="term" value="C:extracellular region"/>
    <property type="evidence" value="ECO:0007669"/>
    <property type="project" value="UniProtKB-SubCell"/>
</dbReference>
<dbReference type="Pfam" id="PF00386">
    <property type="entry name" value="C1q"/>
    <property type="match status" value="1"/>
</dbReference>
<dbReference type="Gene3D" id="2.60.120.40">
    <property type="match status" value="1"/>
</dbReference>
<dbReference type="Proteomes" id="UP000515150">
    <property type="component" value="Chromosome 4"/>
</dbReference>
<keyword evidence="2" id="KW-0964">Secreted</keyword>
<evidence type="ECO:0000259" key="5">
    <source>
        <dbReference type="PROSITE" id="PS50871"/>
    </source>
</evidence>
<evidence type="ECO:0000313" key="6">
    <source>
        <dbReference type="Proteomes" id="UP000515150"/>
    </source>
</evidence>
<proteinExistence type="predicted"/>
<dbReference type="SUPFAM" id="SSF49842">
    <property type="entry name" value="TNF-like"/>
    <property type="match status" value="1"/>
</dbReference>
<evidence type="ECO:0000256" key="4">
    <source>
        <dbReference type="SAM" id="SignalP"/>
    </source>
</evidence>
<evidence type="ECO:0000256" key="3">
    <source>
        <dbReference type="ARBA" id="ARBA00022729"/>
    </source>
</evidence>
<dbReference type="PANTHER" id="PTHR22923:SF102">
    <property type="entry name" value="CEREBELLIN 13-RELATED"/>
    <property type="match status" value="1"/>
</dbReference>
<dbReference type="OrthoDB" id="6154955at2759"/>
<keyword evidence="6" id="KW-1185">Reference proteome</keyword>
<comment type="subcellular location">
    <subcellularLocation>
        <location evidence="1">Secreted</location>
    </subcellularLocation>
</comment>
<evidence type="ECO:0000313" key="7">
    <source>
        <dbReference type="RefSeq" id="XP_029004750.1"/>
    </source>
</evidence>
<dbReference type="RefSeq" id="XP_029004750.1">
    <property type="nucleotide sequence ID" value="XM_029148917.3"/>
</dbReference>
<feature type="chain" id="PRO_5028401902" evidence="4">
    <location>
        <begin position="18"/>
        <end position="170"/>
    </location>
</feature>
<dbReference type="InterPro" id="IPR001073">
    <property type="entry name" value="C1q_dom"/>
</dbReference>
<keyword evidence="3 4" id="KW-0732">Signal</keyword>
<dbReference type="PROSITE" id="PS50871">
    <property type="entry name" value="C1Q"/>
    <property type="match status" value="1"/>
</dbReference>
<protein>
    <submittedName>
        <fullName evidence="7">Complement C1q tumor necrosis factor-related protein 6-like</fullName>
    </submittedName>
</protein>
<dbReference type="KEGG" id="bspl:114854480"/>
<dbReference type="InterPro" id="IPR008983">
    <property type="entry name" value="Tumour_necrosis_fac-like_dom"/>
</dbReference>
<dbReference type="GeneID" id="114854480"/>
<name>A0A6P7MDV6_BETSP</name>
<dbReference type="InParanoid" id="A0A6P7MDV6"/>
<accession>A0A6P7MDV6</accession>
<evidence type="ECO:0000256" key="1">
    <source>
        <dbReference type="ARBA" id="ARBA00004613"/>
    </source>
</evidence>
<organism evidence="6 7">
    <name type="scientific">Betta splendens</name>
    <name type="common">Siamese fighting fish</name>
    <dbReference type="NCBI Taxonomy" id="158456"/>
    <lineage>
        <taxon>Eukaryota</taxon>
        <taxon>Metazoa</taxon>
        <taxon>Chordata</taxon>
        <taxon>Craniata</taxon>
        <taxon>Vertebrata</taxon>
        <taxon>Euteleostomi</taxon>
        <taxon>Actinopterygii</taxon>
        <taxon>Neopterygii</taxon>
        <taxon>Teleostei</taxon>
        <taxon>Neoteleostei</taxon>
        <taxon>Acanthomorphata</taxon>
        <taxon>Anabantaria</taxon>
        <taxon>Anabantiformes</taxon>
        <taxon>Anabantoidei</taxon>
        <taxon>Osphronemidae</taxon>
        <taxon>Betta</taxon>
    </lineage>
</organism>
<reference evidence="7" key="1">
    <citation type="submission" date="2025-08" db="UniProtKB">
        <authorList>
            <consortium name="RefSeq"/>
        </authorList>
    </citation>
    <scope>IDENTIFICATION</scope>
</reference>
<feature type="domain" description="C1q" evidence="5">
    <location>
        <begin position="59"/>
        <end position="170"/>
    </location>
</feature>
<gene>
    <name evidence="7" type="primary">LOC114854480</name>
</gene>
<evidence type="ECO:0000256" key="2">
    <source>
        <dbReference type="ARBA" id="ARBA00022525"/>
    </source>
</evidence>
<dbReference type="PANTHER" id="PTHR22923">
    <property type="entry name" value="CEREBELLIN-RELATED"/>
    <property type="match status" value="1"/>
</dbReference>
<feature type="signal peptide" evidence="4">
    <location>
        <begin position="1"/>
        <end position="17"/>
    </location>
</feature>
<dbReference type="InterPro" id="IPR050822">
    <property type="entry name" value="Cerebellin_Synaptic_Org"/>
</dbReference>
<sequence>MSAWFVSALLLCALVRAQSLQGSSEDELTSSDAYEVEDVSLQQLRDILFALRSSARRRAYSPGDASLARLADSGTKTGLDSRQIARRVLTSIGEAYDPDTGVFTAPVRGLYHFLLNRSSARSRSSDAAVLKNGRALDDIYNMRGLLSSASHDVTLDLEPGDQISTTTYST</sequence>
<dbReference type="AlphaFoldDB" id="A0A6P7MDV6"/>